<sequence length="54" mass="6362">MWRPGISDGKWWQWHPGGGESLRFPQRVPVIRMDYAVSTDSGRQRCYVTFGQMF</sequence>
<evidence type="ECO:0000313" key="2">
    <source>
        <dbReference type="Proteomes" id="UP000321224"/>
    </source>
</evidence>
<name>A0A511HPL6_9BACT</name>
<accession>A0A511HPL6</accession>
<proteinExistence type="predicted"/>
<reference evidence="1 2" key="1">
    <citation type="submission" date="2019-07" db="EMBL/GenBank/DDBJ databases">
        <title>Whole genome shotgun sequence of Myxococcus virescens NBRC 100334.</title>
        <authorList>
            <person name="Hosoyama A."/>
            <person name="Uohara A."/>
            <person name="Ohji S."/>
            <person name="Ichikawa N."/>
        </authorList>
    </citation>
    <scope>NUCLEOTIDE SEQUENCE [LARGE SCALE GENOMIC DNA]</scope>
    <source>
        <strain evidence="1 2">NBRC 100334</strain>
    </source>
</reference>
<dbReference type="Proteomes" id="UP000321224">
    <property type="component" value="Unassembled WGS sequence"/>
</dbReference>
<dbReference type="EMBL" id="BJVY01000068">
    <property type="protein sequence ID" value="GEL75324.1"/>
    <property type="molecule type" value="Genomic_DNA"/>
</dbReference>
<organism evidence="1 2">
    <name type="scientific">Myxococcus virescens</name>
    <dbReference type="NCBI Taxonomy" id="83456"/>
    <lineage>
        <taxon>Bacteria</taxon>
        <taxon>Pseudomonadati</taxon>
        <taxon>Myxococcota</taxon>
        <taxon>Myxococcia</taxon>
        <taxon>Myxococcales</taxon>
        <taxon>Cystobacterineae</taxon>
        <taxon>Myxococcaceae</taxon>
        <taxon>Myxococcus</taxon>
    </lineage>
</organism>
<dbReference type="RefSeq" id="WP_167371234.1">
    <property type="nucleotide sequence ID" value="NZ_BJVY01000068.1"/>
</dbReference>
<evidence type="ECO:0000313" key="1">
    <source>
        <dbReference type="EMBL" id="GEL75324.1"/>
    </source>
</evidence>
<gene>
    <name evidence="1" type="ORF">MVI01_71080</name>
</gene>
<comment type="caution">
    <text evidence="1">The sequence shown here is derived from an EMBL/GenBank/DDBJ whole genome shotgun (WGS) entry which is preliminary data.</text>
</comment>
<dbReference type="AlphaFoldDB" id="A0A511HPL6"/>
<evidence type="ECO:0008006" key="3">
    <source>
        <dbReference type="Google" id="ProtNLM"/>
    </source>
</evidence>
<protein>
    <recommendedName>
        <fullName evidence="3">Bacterial surface antigen (D15) domain-containing protein</fullName>
    </recommendedName>
</protein>